<dbReference type="InterPro" id="IPR016024">
    <property type="entry name" value="ARM-type_fold"/>
</dbReference>
<dbReference type="SUPFAM" id="SSF48371">
    <property type="entry name" value="ARM repeat"/>
    <property type="match status" value="1"/>
</dbReference>
<dbReference type="InterPro" id="IPR011989">
    <property type="entry name" value="ARM-like"/>
</dbReference>
<name>A0AAU2AC11_9ACTN</name>
<proteinExistence type="predicted"/>
<protein>
    <submittedName>
        <fullName evidence="1">HEAT repeat domain-containing protein</fullName>
    </submittedName>
</protein>
<evidence type="ECO:0000313" key="1">
    <source>
        <dbReference type="EMBL" id="WTT22259.1"/>
    </source>
</evidence>
<dbReference type="SMART" id="SM00567">
    <property type="entry name" value="EZ_HEAT"/>
    <property type="match status" value="4"/>
</dbReference>
<dbReference type="EMBL" id="CP108222">
    <property type="protein sequence ID" value="WTT22259.1"/>
    <property type="molecule type" value="Genomic_DNA"/>
</dbReference>
<gene>
    <name evidence="1" type="ORF">OHA22_45315</name>
</gene>
<dbReference type="AlphaFoldDB" id="A0AAU2AC11"/>
<dbReference type="InterPro" id="IPR004155">
    <property type="entry name" value="PBS_lyase_HEAT"/>
</dbReference>
<accession>A0AAU2AC11</accession>
<reference evidence="1" key="1">
    <citation type="submission" date="2022-10" db="EMBL/GenBank/DDBJ databases">
        <title>The complete genomes of actinobacterial strains from the NBC collection.</title>
        <authorList>
            <person name="Joergensen T.S."/>
            <person name="Alvarez Arevalo M."/>
            <person name="Sterndorff E.B."/>
            <person name="Faurdal D."/>
            <person name="Vuksanovic O."/>
            <person name="Mourched A.-S."/>
            <person name="Charusanti P."/>
            <person name="Shaw S."/>
            <person name="Blin K."/>
            <person name="Weber T."/>
        </authorList>
    </citation>
    <scope>NUCLEOTIDE SEQUENCE</scope>
    <source>
        <strain evidence="1">NBC_00093</strain>
    </source>
</reference>
<dbReference type="Gene3D" id="1.25.10.10">
    <property type="entry name" value="Leucine-rich Repeat Variant"/>
    <property type="match status" value="3"/>
</dbReference>
<sequence length="666" mass="70959">MFTGIDDVDWASLHHAYGSAEDVPGLLRGLASADPEERESALDGMYGSVHHQGAVYDSTLACVPFLLALAAREEVRDRGGIVELVMSIGEAGGACSEQAAAAVRAGAEVFVELVGDRDTGVRRAAPAALVRFLDEPARVLAVLRQRITVERNDSVLLALAESLGLFARLHGGHEAEAIGQLVTLSAPPFDPGLRLAALGQLALTAPEHRPADLVPTVVALLRERSARRTGRPQCSDFLAEDTLTRHLRRLRPSDEEGSQLLRTFHLALDDRVDARIALLNGQLSSPAPTDRCNAVWMSAGLFREWRADFTRPVTLIGRQLGADEDRLREAASAVLEDLFALAAPAADDLFALVTARPEVRVRVRERGGPAVGSPLNALARTGDPRAIPVLAELLSDPAAPDGLGHTVAHLGRAAVSLAPALRARLGSMRFDLPDAYDRAVPLLSALAALGDGAATPEVLGVLRGIPAGPGLSERQRGWLTERALETIGAFGAAARDSVPVLRGLLDSAQAVRAADALWSVEGDVDAVLPVLLRELTGEHWRRRAAAAEVLARLGPAGRAAVPGLLRLCESEEVWERTRAACALWQITGDAAPVVAPVLRSAWTRSPYTRGTIATCLIALGPAAAPLRDLPHTELTTHRRHRARQGGFSGQDVLEDERLLKACRELA</sequence>
<organism evidence="1">
    <name type="scientific">Streptomyces sp. NBC_00093</name>
    <dbReference type="NCBI Taxonomy" id="2975649"/>
    <lineage>
        <taxon>Bacteria</taxon>
        <taxon>Bacillati</taxon>
        <taxon>Actinomycetota</taxon>
        <taxon>Actinomycetes</taxon>
        <taxon>Kitasatosporales</taxon>
        <taxon>Streptomycetaceae</taxon>
        <taxon>Streptomyces</taxon>
    </lineage>
</organism>